<keyword evidence="2" id="KW-1185">Reference proteome</keyword>
<gene>
    <name evidence="1" type="ORF">MSG28_000403</name>
</gene>
<name>A0ACC0K0I1_CHOFU</name>
<proteinExistence type="predicted"/>
<comment type="caution">
    <text evidence="1">The sequence shown here is derived from an EMBL/GenBank/DDBJ whole genome shotgun (WGS) entry which is preliminary data.</text>
</comment>
<reference evidence="1 2" key="1">
    <citation type="journal article" date="2022" name="Genome Biol. Evol.">
        <title>The Spruce Budworm Genome: Reconstructing the Evolutionary History of Antifreeze Proteins.</title>
        <authorList>
            <person name="Beliveau C."/>
            <person name="Gagne P."/>
            <person name="Picq S."/>
            <person name="Vernygora O."/>
            <person name="Keeling C.I."/>
            <person name="Pinkney K."/>
            <person name="Doucet D."/>
            <person name="Wen F."/>
            <person name="Johnston J.S."/>
            <person name="Maaroufi H."/>
            <person name="Boyle B."/>
            <person name="Laroche J."/>
            <person name="Dewar K."/>
            <person name="Juretic N."/>
            <person name="Blackburn G."/>
            <person name="Nisole A."/>
            <person name="Brunet B."/>
            <person name="Brandao M."/>
            <person name="Lumley L."/>
            <person name="Duan J."/>
            <person name="Quan G."/>
            <person name="Lucarotti C.J."/>
            <person name="Roe A.D."/>
            <person name="Sperling F.A.H."/>
            <person name="Levesque R.C."/>
            <person name="Cusson M."/>
        </authorList>
    </citation>
    <scope>NUCLEOTIDE SEQUENCE [LARGE SCALE GENOMIC DNA]</scope>
    <source>
        <strain evidence="1">Glfc:IPQL:Cfum</strain>
    </source>
</reference>
<accession>A0ACC0K0I1</accession>
<sequence length="241" mass="27031">MRCDAMRCDAMRCDAMRCDAMRCDAMRCDAMDGWMDGWMKYFLTLFEKSTIQTSARTGIAGLVLSGLVYDSAVYPELVHQSLTSWPLQFKLRASNMPYNYNLFSRHAPAIKLTVGTDGNGKCNLELDLVLYTIGTFCVVLIIYVVTRGWKGYTAPEEVDLGPVQMSERCALDEAIPRRRPFCTSKSPARTTQRPTSFTQMTLVVSTLWIIGCGREQLPFPSKLTGNLVSDLTVFSNGRPIM</sequence>
<evidence type="ECO:0000313" key="1">
    <source>
        <dbReference type="EMBL" id="KAI8429934.1"/>
    </source>
</evidence>
<evidence type="ECO:0000313" key="2">
    <source>
        <dbReference type="Proteomes" id="UP001064048"/>
    </source>
</evidence>
<dbReference type="EMBL" id="CM046131">
    <property type="protein sequence ID" value="KAI8429934.1"/>
    <property type="molecule type" value="Genomic_DNA"/>
</dbReference>
<dbReference type="Proteomes" id="UP001064048">
    <property type="component" value="Chromosome Z"/>
</dbReference>
<organism evidence="1 2">
    <name type="scientific">Choristoneura fumiferana</name>
    <name type="common">Spruce budworm moth</name>
    <name type="synonym">Archips fumiferana</name>
    <dbReference type="NCBI Taxonomy" id="7141"/>
    <lineage>
        <taxon>Eukaryota</taxon>
        <taxon>Metazoa</taxon>
        <taxon>Ecdysozoa</taxon>
        <taxon>Arthropoda</taxon>
        <taxon>Hexapoda</taxon>
        <taxon>Insecta</taxon>
        <taxon>Pterygota</taxon>
        <taxon>Neoptera</taxon>
        <taxon>Endopterygota</taxon>
        <taxon>Lepidoptera</taxon>
        <taxon>Glossata</taxon>
        <taxon>Ditrysia</taxon>
        <taxon>Tortricoidea</taxon>
        <taxon>Tortricidae</taxon>
        <taxon>Tortricinae</taxon>
        <taxon>Choristoneura</taxon>
    </lineage>
</organism>
<protein>
    <submittedName>
        <fullName evidence="1">Uncharacterized protein</fullName>
    </submittedName>
</protein>